<reference evidence="5 6" key="1">
    <citation type="submission" date="2011-03" db="EMBL/GenBank/DDBJ databases">
        <title>The Genome Sequence of Gemella haemolysans M341.</title>
        <authorList>
            <consortium name="The Broad Institute Genome Sequencing Platform"/>
            <consortium name="The Broad Institute Genome Sequencing Center for Infectious Disease"/>
            <person name="Earl A."/>
            <person name="Ward D."/>
            <person name="Feldgarden M."/>
            <person name="Gevers D."/>
            <person name="Sibley C.D."/>
            <person name="Field T.R."/>
            <person name="Grinwis M."/>
            <person name="Eshaghurshan C.S."/>
            <person name="Surette M.G."/>
            <person name="Young S.K."/>
            <person name="Zeng Q."/>
            <person name="Gargeya S."/>
            <person name="Fitzgerald M."/>
            <person name="Haas B."/>
            <person name="Abouelleil A."/>
            <person name="Alvarado L."/>
            <person name="Arachchi H.M."/>
            <person name="Berlin A."/>
            <person name="Brown A."/>
            <person name="Chapman S.B."/>
            <person name="Chen Z."/>
            <person name="Dunbar C."/>
            <person name="Freedman E."/>
            <person name="Gearin G."/>
            <person name="Gellesch M."/>
            <person name="Goldberg J."/>
            <person name="Griggs A."/>
            <person name="Gujja S."/>
            <person name="Heilman E.R."/>
            <person name="Heiman D."/>
            <person name="Howarth C."/>
            <person name="Larson L."/>
            <person name="Lui A."/>
            <person name="MacDonald P.J.P."/>
            <person name="Mehta T."/>
            <person name="Montmayeur A."/>
            <person name="Murphy C."/>
            <person name="Neiman D."/>
            <person name="Pearson M."/>
            <person name="Priest M."/>
            <person name="Roberts A."/>
            <person name="Saif S."/>
            <person name="Shea T."/>
            <person name="Shenoy N."/>
            <person name="Sisk P."/>
            <person name="Stolte C."/>
            <person name="Sykes S."/>
            <person name="White J."/>
            <person name="Yandava C."/>
            <person name="Wortman J."/>
            <person name="Nusbaum C."/>
            <person name="Birren B."/>
        </authorList>
    </citation>
    <scope>NUCLEOTIDE SEQUENCE [LARGE SCALE GENOMIC DNA]</scope>
    <source>
        <strain evidence="5 6">M341</strain>
    </source>
</reference>
<dbReference type="Gene3D" id="1.10.260.40">
    <property type="entry name" value="lambda repressor-like DNA-binding domains"/>
    <property type="match status" value="1"/>
</dbReference>
<dbReference type="CDD" id="cd00093">
    <property type="entry name" value="HTH_XRE"/>
    <property type="match status" value="1"/>
</dbReference>
<dbReference type="GO" id="GO:0003677">
    <property type="term" value="F:DNA binding"/>
    <property type="evidence" value="ECO:0007669"/>
    <property type="project" value="UniProtKB-KW"/>
</dbReference>
<keyword evidence="1" id="KW-0805">Transcription regulation</keyword>
<dbReference type="SMART" id="SM00530">
    <property type="entry name" value="HTH_XRE"/>
    <property type="match status" value="1"/>
</dbReference>
<name>A0AA87AUJ2_9BACL</name>
<evidence type="ECO:0000256" key="1">
    <source>
        <dbReference type="ARBA" id="ARBA00023015"/>
    </source>
</evidence>
<organism evidence="5 6">
    <name type="scientific">Gemella haemolysans M341</name>
    <dbReference type="NCBI Taxonomy" id="562981"/>
    <lineage>
        <taxon>Bacteria</taxon>
        <taxon>Bacillati</taxon>
        <taxon>Bacillota</taxon>
        <taxon>Bacilli</taxon>
        <taxon>Bacillales</taxon>
        <taxon>Gemellaceae</taxon>
        <taxon>Gemella</taxon>
    </lineage>
</organism>
<evidence type="ECO:0000259" key="4">
    <source>
        <dbReference type="PROSITE" id="PS50943"/>
    </source>
</evidence>
<dbReference type="Proteomes" id="UP000004773">
    <property type="component" value="Unassembled WGS sequence"/>
</dbReference>
<dbReference type="EMBL" id="ACRO01000030">
    <property type="protein sequence ID" value="EGF87052.1"/>
    <property type="molecule type" value="Genomic_DNA"/>
</dbReference>
<dbReference type="Pfam" id="PF00717">
    <property type="entry name" value="Peptidase_S24"/>
    <property type="match status" value="1"/>
</dbReference>
<dbReference type="RefSeq" id="WP_003147569.1">
    <property type="nucleotide sequence ID" value="NZ_GL883584.1"/>
</dbReference>
<evidence type="ECO:0000313" key="5">
    <source>
        <dbReference type="EMBL" id="EGF87052.1"/>
    </source>
</evidence>
<sequence>METFAVRLKKLLKEKKISQSELSKRTHIGKSSISTYLKGGYIPKQDKIYLIAKVLDVSESYLMGWTDEKERKQTPPPSFNLSDIKPIVKTVKIPLIGVICAGNGIYADENLERMLVVDSNTITADYALTVKGDSMIDENILNGDIAFFEKTFNFESGKIYACIVNGENTGAIKKVHQQGNKIILESANKDYTPQIYDIDDVHIVGKYKGLLRTE</sequence>
<dbReference type="SUPFAM" id="SSF51306">
    <property type="entry name" value="LexA/Signal peptidase"/>
    <property type="match status" value="1"/>
</dbReference>
<keyword evidence="2" id="KW-0238">DNA-binding</keyword>
<evidence type="ECO:0000256" key="3">
    <source>
        <dbReference type="ARBA" id="ARBA00023163"/>
    </source>
</evidence>
<keyword evidence="3" id="KW-0804">Transcription</keyword>
<proteinExistence type="predicted"/>
<dbReference type="PANTHER" id="PTHR40661:SF1">
    <property type="entry name" value="HTH CRO_C1-TYPE DOMAIN-CONTAINING PROTEIN"/>
    <property type="match status" value="1"/>
</dbReference>
<dbReference type="InterPro" id="IPR015927">
    <property type="entry name" value="Peptidase_S24_S26A/B/C"/>
</dbReference>
<gene>
    <name evidence="5" type="ORF">HMPREF0428_01422</name>
</gene>
<dbReference type="CDD" id="cd06529">
    <property type="entry name" value="S24_LexA-like"/>
    <property type="match status" value="1"/>
</dbReference>
<dbReference type="Pfam" id="PF01381">
    <property type="entry name" value="HTH_3"/>
    <property type="match status" value="1"/>
</dbReference>
<dbReference type="AlphaFoldDB" id="A0AA87AUJ2"/>
<accession>A0AA87AUJ2</accession>
<dbReference type="InterPro" id="IPR036286">
    <property type="entry name" value="LexA/Signal_pep-like_sf"/>
</dbReference>
<comment type="caution">
    <text evidence="5">The sequence shown here is derived from an EMBL/GenBank/DDBJ whole genome shotgun (WGS) entry which is preliminary data.</text>
</comment>
<dbReference type="Gene3D" id="2.10.109.10">
    <property type="entry name" value="Umud Fragment, subunit A"/>
    <property type="match status" value="1"/>
</dbReference>
<dbReference type="PANTHER" id="PTHR40661">
    <property type="match status" value="1"/>
</dbReference>
<dbReference type="InterPro" id="IPR010982">
    <property type="entry name" value="Lambda_DNA-bd_dom_sf"/>
</dbReference>
<dbReference type="InterPro" id="IPR001387">
    <property type="entry name" value="Cro/C1-type_HTH"/>
</dbReference>
<dbReference type="SUPFAM" id="SSF47413">
    <property type="entry name" value="lambda repressor-like DNA-binding domains"/>
    <property type="match status" value="1"/>
</dbReference>
<evidence type="ECO:0000256" key="2">
    <source>
        <dbReference type="ARBA" id="ARBA00023125"/>
    </source>
</evidence>
<protein>
    <recommendedName>
        <fullName evidence="4">HTH cro/C1-type domain-containing protein</fullName>
    </recommendedName>
</protein>
<feature type="domain" description="HTH cro/C1-type" evidence="4">
    <location>
        <begin position="8"/>
        <end position="62"/>
    </location>
</feature>
<evidence type="ECO:0000313" key="6">
    <source>
        <dbReference type="Proteomes" id="UP000004773"/>
    </source>
</evidence>
<dbReference type="InterPro" id="IPR039418">
    <property type="entry name" value="LexA-like"/>
</dbReference>
<dbReference type="PROSITE" id="PS50943">
    <property type="entry name" value="HTH_CROC1"/>
    <property type="match status" value="1"/>
</dbReference>